<sequence>MKPPPQNSDSTPGESCPAPLASDDKILLAHGGGGRLMHQLIESIFRPAFQNPELETHHDGAVLDFPSDKLVMTTDSYVVQPLIFPGGDIGSLAVNGTVNDLAMCGARPLYLSVGFILEEGLPVSTLRTIANSMKISAQESGVHIVTGDTKVVAKGNGDGIFLNTTGVGAAHPFLRSHPDQIQPGDAILISGDIARHGIAVLAARENLEFDPPLQSDCASLSSLVQKLIKAKIQIRCLRDLTRGGLATGLIEMAGSSKLKFTIDENRIVVHEPVQGACELLGFDPLYIANEGCFVVVVAPDDAKRAVEILRKEQNSSVPDIIGKVEKATSPHVVLKTSVGSTRVLDMLSGDQLPRIC</sequence>
<dbReference type="AlphaFoldDB" id="A0A7T0FZI0"/>
<dbReference type="InterPro" id="IPR010918">
    <property type="entry name" value="PurM-like_C_dom"/>
</dbReference>
<dbReference type="KEGG" id="nli:G3M70_06725"/>
<dbReference type="PANTHER" id="PTHR30303:SF0">
    <property type="entry name" value="CARBAMOYL DEHYDRATASE HYPE"/>
    <property type="match status" value="1"/>
</dbReference>
<dbReference type="NCBIfam" id="TIGR02124">
    <property type="entry name" value="hypE"/>
    <property type="match status" value="1"/>
</dbReference>
<name>A0A7T0FZI0_9BACT</name>
<feature type="domain" description="PurM-like N-terminal" evidence="2">
    <location>
        <begin position="58"/>
        <end position="169"/>
    </location>
</feature>
<accession>A0A7T0FZI0</accession>
<dbReference type="Gene3D" id="3.90.650.10">
    <property type="entry name" value="PurM-like C-terminal domain"/>
    <property type="match status" value="1"/>
</dbReference>
<dbReference type="CDD" id="cd02197">
    <property type="entry name" value="HypE"/>
    <property type="match status" value="1"/>
</dbReference>
<dbReference type="Pfam" id="PF00586">
    <property type="entry name" value="AIRS"/>
    <property type="match status" value="1"/>
</dbReference>
<dbReference type="Proteomes" id="UP000594688">
    <property type="component" value="Chromosome"/>
</dbReference>
<evidence type="ECO:0000313" key="4">
    <source>
        <dbReference type="EMBL" id="QPJ61595.1"/>
    </source>
</evidence>
<comment type="similarity">
    <text evidence="1">Belongs to the HypE family.</text>
</comment>
<dbReference type="Gene3D" id="3.30.1330.10">
    <property type="entry name" value="PurM-like, N-terminal domain"/>
    <property type="match status" value="1"/>
</dbReference>
<reference evidence="4 5" key="1">
    <citation type="submission" date="2020-02" db="EMBL/GenBank/DDBJ databases">
        <title>Genomic and physiological characterization of two novel Nitrospinaceae genera.</title>
        <authorList>
            <person name="Mueller A.J."/>
            <person name="Jung M.-Y."/>
            <person name="Strachan C.R."/>
            <person name="Herbold C.W."/>
            <person name="Kirkegaard R.H."/>
            <person name="Daims H."/>
        </authorList>
    </citation>
    <scope>NUCLEOTIDE SEQUENCE [LARGE SCALE GENOMIC DNA]</scope>
    <source>
        <strain evidence="4">EB</strain>
    </source>
</reference>
<dbReference type="InterPro" id="IPR036921">
    <property type="entry name" value="PurM-like_N_sf"/>
</dbReference>
<dbReference type="InterPro" id="IPR016188">
    <property type="entry name" value="PurM-like_N"/>
</dbReference>
<dbReference type="SUPFAM" id="SSF56042">
    <property type="entry name" value="PurM C-terminal domain-like"/>
    <property type="match status" value="1"/>
</dbReference>
<evidence type="ECO:0000259" key="3">
    <source>
        <dbReference type="Pfam" id="PF02769"/>
    </source>
</evidence>
<dbReference type="Pfam" id="PF02769">
    <property type="entry name" value="AIRS_C"/>
    <property type="match status" value="1"/>
</dbReference>
<dbReference type="InterPro" id="IPR036676">
    <property type="entry name" value="PurM-like_C_sf"/>
</dbReference>
<dbReference type="EMBL" id="CP048685">
    <property type="protein sequence ID" value="QPJ61595.1"/>
    <property type="molecule type" value="Genomic_DNA"/>
</dbReference>
<proteinExistence type="inferred from homology"/>
<evidence type="ECO:0000256" key="1">
    <source>
        <dbReference type="ARBA" id="ARBA00006243"/>
    </source>
</evidence>
<dbReference type="SUPFAM" id="SSF55326">
    <property type="entry name" value="PurM N-terminal domain-like"/>
    <property type="match status" value="1"/>
</dbReference>
<evidence type="ECO:0000259" key="2">
    <source>
        <dbReference type="Pfam" id="PF00586"/>
    </source>
</evidence>
<dbReference type="GO" id="GO:0051604">
    <property type="term" value="P:protein maturation"/>
    <property type="evidence" value="ECO:0007669"/>
    <property type="project" value="TreeGrafter"/>
</dbReference>
<feature type="domain" description="PurM-like C-terminal" evidence="3">
    <location>
        <begin position="182"/>
        <end position="333"/>
    </location>
</feature>
<evidence type="ECO:0000313" key="5">
    <source>
        <dbReference type="Proteomes" id="UP000594688"/>
    </source>
</evidence>
<protein>
    <submittedName>
        <fullName evidence="4">Hydrogenase expression/formation protein HypE</fullName>
    </submittedName>
</protein>
<dbReference type="PIRSF" id="PIRSF005644">
    <property type="entry name" value="Hdrgns_mtr_HypE"/>
    <property type="match status" value="1"/>
</dbReference>
<dbReference type="InterPro" id="IPR011854">
    <property type="entry name" value="HypE"/>
</dbReference>
<gene>
    <name evidence="4" type="primary">hypE</name>
    <name evidence="4" type="ORF">G3M70_06725</name>
</gene>
<organism evidence="4 5">
    <name type="scientific">Candidatus Nitronauta litoralis</name>
    <dbReference type="NCBI Taxonomy" id="2705533"/>
    <lineage>
        <taxon>Bacteria</taxon>
        <taxon>Pseudomonadati</taxon>
        <taxon>Nitrospinota/Tectimicrobiota group</taxon>
        <taxon>Nitrospinota</taxon>
        <taxon>Nitrospinia</taxon>
        <taxon>Nitrospinales</taxon>
        <taxon>Nitrospinaceae</taxon>
        <taxon>Candidatus Nitronauta</taxon>
    </lineage>
</organism>
<dbReference type="PANTHER" id="PTHR30303">
    <property type="entry name" value="HYDROGENASE ISOENZYMES FORMATION PROTEIN HYPE"/>
    <property type="match status" value="1"/>
</dbReference>